<protein>
    <submittedName>
        <fullName evidence="2">DJ-1/PfpI family protein</fullName>
    </submittedName>
</protein>
<organism evidence="2 3">
    <name type="scientific">Phytoactinopolyspora mesophila</name>
    <dbReference type="NCBI Taxonomy" id="2650750"/>
    <lineage>
        <taxon>Bacteria</taxon>
        <taxon>Bacillati</taxon>
        <taxon>Actinomycetota</taxon>
        <taxon>Actinomycetes</taxon>
        <taxon>Jiangellales</taxon>
        <taxon>Jiangellaceae</taxon>
        <taxon>Phytoactinopolyspora</taxon>
    </lineage>
</organism>
<gene>
    <name evidence="2" type="ORF">F7O44_06650</name>
</gene>
<evidence type="ECO:0000259" key="1">
    <source>
        <dbReference type="Pfam" id="PF01965"/>
    </source>
</evidence>
<dbReference type="PANTHER" id="PTHR43130:SF2">
    <property type="entry name" value="DJ-1_PFPI DOMAIN-CONTAINING PROTEIN"/>
    <property type="match status" value="1"/>
</dbReference>
<name>A0A7K3M135_9ACTN</name>
<dbReference type="Proteomes" id="UP000460435">
    <property type="component" value="Unassembled WGS sequence"/>
</dbReference>
<dbReference type="AlphaFoldDB" id="A0A7K3M135"/>
<dbReference type="EMBL" id="WLZY01000002">
    <property type="protein sequence ID" value="NDL56747.1"/>
    <property type="molecule type" value="Genomic_DNA"/>
</dbReference>
<dbReference type="CDD" id="cd03139">
    <property type="entry name" value="GATase1_PfpI_2"/>
    <property type="match status" value="1"/>
</dbReference>
<comment type="caution">
    <text evidence="2">The sequence shown here is derived from an EMBL/GenBank/DDBJ whole genome shotgun (WGS) entry which is preliminary data.</text>
</comment>
<accession>A0A7K3M135</accession>
<feature type="domain" description="DJ-1/PfpI" evidence="1">
    <location>
        <begin position="4"/>
        <end position="164"/>
    </location>
</feature>
<keyword evidence="3" id="KW-1185">Reference proteome</keyword>
<evidence type="ECO:0000313" key="3">
    <source>
        <dbReference type="Proteomes" id="UP000460435"/>
    </source>
</evidence>
<proteinExistence type="predicted"/>
<dbReference type="Gene3D" id="3.40.50.880">
    <property type="match status" value="1"/>
</dbReference>
<dbReference type="InterPro" id="IPR002818">
    <property type="entry name" value="DJ-1/PfpI"/>
</dbReference>
<dbReference type="Pfam" id="PF01965">
    <property type="entry name" value="DJ-1_PfpI"/>
    <property type="match status" value="1"/>
</dbReference>
<dbReference type="GO" id="GO:0006355">
    <property type="term" value="P:regulation of DNA-templated transcription"/>
    <property type="evidence" value="ECO:0007669"/>
    <property type="project" value="TreeGrafter"/>
</dbReference>
<dbReference type="RefSeq" id="WP_162449461.1">
    <property type="nucleotide sequence ID" value="NZ_WLZY01000002.1"/>
</dbReference>
<dbReference type="SUPFAM" id="SSF52317">
    <property type="entry name" value="Class I glutamine amidotransferase-like"/>
    <property type="match status" value="1"/>
</dbReference>
<sequence length="234" mass="24528">MTHIAFLIYPGFTALDAVGPYEVLSRLPKTRVTFVASKPGPVRTDTGALLVHAEAGIAEVPAPDIFLVPGGLSASIAAAKDAELIDWVRGAHATTEWSVSVCTGALLLGAAGLLDGQPATTHWAARDRLTHYGATYVPERVVRSGRVITAAGVSAGIDMALGLAAELGGTPMAEAIQLLMEYDPQPPFEAGSLAAASSETVSHATRLLRTAALRDVGRRFLRKDPKARPATLER</sequence>
<dbReference type="PANTHER" id="PTHR43130">
    <property type="entry name" value="ARAC-FAMILY TRANSCRIPTIONAL REGULATOR"/>
    <property type="match status" value="1"/>
</dbReference>
<dbReference type="InterPro" id="IPR029062">
    <property type="entry name" value="Class_I_gatase-like"/>
</dbReference>
<evidence type="ECO:0000313" key="2">
    <source>
        <dbReference type="EMBL" id="NDL56747.1"/>
    </source>
</evidence>
<reference evidence="2 3" key="1">
    <citation type="submission" date="2019-11" db="EMBL/GenBank/DDBJ databases">
        <authorList>
            <person name="Li X.-J."/>
            <person name="Feng X.-M."/>
        </authorList>
    </citation>
    <scope>NUCLEOTIDE SEQUENCE [LARGE SCALE GENOMIC DNA]</scope>
    <source>
        <strain evidence="2 3">XMNu-373</strain>
    </source>
</reference>
<dbReference type="InterPro" id="IPR052158">
    <property type="entry name" value="INH-QAR"/>
</dbReference>